<comment type="function">
    <text evidence="1">Site-specific tyrosine recombinase, which acts by catalyzing the cutting and rejoining of the recombining DNA molecules.</text>
</comment>
<evidence type="ECO:0000256" key="5">
    <source>
        <dbReference type="ARBA" id="ARBA00023172"/>
    </source>
</evidence>
<dbReference type="Pfam" id="PF13495">
    <property type="entry name" value="Phage_int_SAM_4"/>
    <property type="match status" value="1"/>
</dbReference>
<accession>A0A9X5GTR4</accession>
<dbReference type="EMBL" id="QZDT01000040">
    <property type="protein sequence ID" value="NBJ94464.1"/>
    <property type="molecule type" value="Genomic_DNA"/>
</dbReference>
<dbReference type="PANTHER" id="PTHR30349:SF41">
    <property type="entry name" value="INTEGRASE_RECOMBINASE PROTEIN MJ0367-RELATED"/>
    <property type="match status" value="1"/>
</dbReference>
<dbReference type="OrthoDB" id="9803188at2"/>
<dbReference type="InterPro" id="IPR011010">
    <property type="entry name" value="DNA_brk_join_enz"/>
</dbReference>
<evidence type="ECO:0000256" key="6">
    <source>
        <dbReference type="PROSITE-ProRule" id="PRU01248"/>
    </source>
</evidence>
<evidence type="ECO:0000256" key="3">
    <source>
        <dbReference type="ARBA" id="ARBA00022908"/>
    </source>
</evidence>
<dbReference type="InterPro" id="IPR050090">
    <property type="entry name" value="Tyrosine_recombinase_XerCD"/>
</dbReference>
<evidence type="ECO:0000259" key="8">
    <source>
        <dbReference type="PROSITE" id="PS51900"/>
    </source>
</evidence>
<dbReference type="InterPro" id="IPR010998">
    <property type="entry name" value="Integrase_recombinase_N"/>
</dbReference>
<dbReference type="AlphaFoldDB" id="A0A9X5GTR4"/>
<feature type="domain" description="Tyr recombinase" evidence="7">
    <location>
        <begin position="109"/>
        <end position="286"/>
    </location>
</feature>
<gene>
    <name evidence="9" type="ORF">D5281_18210</name>
</gene>
<keyword evidence="4 6" id="KW-0238">DNA-binding</keyword>
<dbReference type="Gene3D" id="1.10.150.130">
    <property type="match status" value="1"/>
</dbReference>
<dbReference type="PROSITE" id="PS51898">
    <property type="entry name" value="TYR_RECOMBINASE"/>
    <property type="match status" value="1"/>
</dbReference>
<dbReference type="PANTHER" id="PTHR30349">
    <property type="entry name" value="PHAGE INTEGRASE-RELATED"/>
    <property type="match status" value="1"/>
</dbReference>
<evidence type="ECO:0000313" key="9">
    <source>
        <dbReference type="EMBL" id="NBJ94464.1"/>
    </source>
</evidence>
<dbReference type="InterPro" id="IPR044068">
    <property type="entry name" value="CB"/>
</dbReference>
<proteinExistence type="inferred from homology"/>
<keyword evidence="3" id="KW-0229">DNA integration</keyword>
<reference evidence="9" key="1">
    <citation type="submission" date="2018-09" db="EMBL/GenBank/DDBJ databases">
        <title>Murine metabolic-syndrome-specific gut microbial biobank.</title>
        <authorList>
            <person name="Liu C."/>
        </authorList>
    </citation>
    <scope>NUCLEOTIDE SEQUENCE</scope>
    <source>
        <strain evidence="9">D42-62</strain>
    </source>
</reference>
<dbReference type="Gene3D" id="1.10.443.10">
    <property type="entry name" value="Intergrase catalytic core"/>
    <property type="match status" value="1"/>
</dbReference>
<keyword evidence="10" id="KW-1185">Reference proteome</keyword>
<dbReference type="SUPFAM" id="SSF56349">
    <property type="entry name" value="DNA breaking-rejoining enzymes"/>
    <property type="match status" value="1"/>
</dbReference>
<dbReference type="GO" id="GO:0015074">
    <property type="term" value="P:DNA integration"/>
    <property type="evidence" value="ECO:0007669"/>
    <property type="project" value="UniProtKB-KW"/>
</dbReference>
<dbReference type="InterPro" id="IPR004107">
    <property type="entry name" value="Integrase_SAM-like_N"/>
</dbReference>
<sequence length="288" mass="33224">MMEEFETKMFLDGKSERTVEVYSNSVKEFFKWFYDSYGNVEYKKLYRENILEYKSYLKNIKKSSHSGNNLCPKSINSKLSALICFNELMEPDNIVVSKRDLIKIQAEIVSPTSITKKEIEEFRQIVLQSEGCAAKRNFAIVTILAYAGLRISECLNLRKADICLESNQLKISAGKGEKARIVIVNSKIVSAVKEYQKTDHMESEWLFHNSRGERLNQTTINRVFKLCCPEGYDITPHTLRHFYAINAVSSGIFTIPEIANQMGHSSIKTTMRYMNPNLEEIRKKVEQL</sequence>
<keyword evidence="5" id="KW-0233">DNA recombination</keyword>
<protein>
    <submittedName>
        <fullName evidence="9">Transposase</fullName>
    </submittedName>
</protein>
<evidence type="ECO:0000256" key="4">
    <source>
        <dbReference type="ARBA" id="ARBA00023125"/>
    </source>
</evidence>
<evidence type="ECO:0000313" key="10">
    <source>
        <dbReference type="Proteomes" id="UP001154420"/>
    </source>
</evidence>
<dbReference type="InterPro" id="IPR013762">
    <property type="entry name" value="Integrase-like_cat_sf"/>
</dbReference>
<comment type="similarity">
    <text evidence="2">Belongs to the 'phage' integrase family.</text>
</comment>
<evidence type="ECO:0000259" key="7">
    <source>
        <dbReference type="PROSITE" id="PS51898"/>
    </source>
</evidence>
<dbReference type="Proteomes" id="UP001154420">
    <property type="component" value="Unassembled WGS sequence"/>
</dbReference>
<dbReference type="PROSITE" id="PS51900">
    <property type="entry name" value="CB"/>
    <property type="match status" value="1"/>
</dbReference>
<organism evidence="9 10">
    <name type="scientific">Parablautia muri</name>
    <dbReference type="NCBI Taxonomy" id="2320879"/>
    <lineage>
        <taxon>Bacteria</taxon>
        <taxon>Bacillati</taxon>
        <taxon>Bacillota</taxon>
        <taxon>Clostridia</taxon>
        <taxon>Lachnospirales</taxon>
        <taxon>Lachnospiraceae</taxon>
        <taxon>Parablautia</taxon>
    </lineage>
</organism>
<dbReference type="GO" id="GO:0003677">
    <property type="term" value="F:DNA binding"/>
    <property type="evidence" value="ECO:0007669"/>
    <property type="project" value="UniProtKB-UniRule"/>
</dbReference>
<evidence type="ECO:0000256" key="1">
    <source>
        <dbReference type="ARBA" id="ARBA00003283"/>
    </source>
</evidence>
<dbReference type="GO" id="GO:0006310">
    <property type="term" value="P:DNA recombination"/>
    <property type="evidence" value="ECO:0007669"/>
    <property type="project" value="UniProtKB-KW"/>
</dbReference>
<comment type="caution">
    <text evidence="9">The sequence shown here is derived from an EMBL/GenBank/DDBJ whole genome shotgun (WGS) entry which is preliminary data.</text>
</comment>
<name>A0A9X5GTR4_9FIRM</name>
<evidence type="ECO:0000256" key="2">
    <source>
        <dbReference type="ARBA" id="ARBA00008857"/>
    </source>
</evidence>
<dbReference type="Pfam" id="PF00589">
    <property type="entry name" value="Phage_integrase"/>
    <property type="match status" value="1"/>
</dbReference>
<feature type="domain" description="Core-binding (CB)" evidence="8">
    <location>
        <begin position="1"/>
        <end position="90"/>
    </location>
</feature>
<dbReference type="CDD" id="cd00397">
    <property type="entry name" value="DNA_BRE_C"/>
    <property type="match status" value="1"/>
</dbReference>
<dbReference type="InterPro" id="IPR002104">
    <property type="entry name" value="Integrase_catalytic"/>
</dbReference>